<protein>
    <submittedName>
        <fullName evidence="1">Uncharacterized protein</fullName>
    </submittedName>
</protein>
<organism evidence="1 2">
    <name type="scientific">Phomopsis amygdali</name>
    <name type="common">Fusicoccum amygdali</name>
    <dbReference type="NCBI Taxonomy" id="1214568"/>
    <lineage>
        <taxon>Eukaryota</taxon>
        <taxon>Fungi</taxon>
        <taxon>Dikarya</taxon>
        <taxon>Ascomycota</taxon>
        <taxon>Pezizomycotina</taxon>
        <taxon>Sordariomycetes</taxon>
        <taxon>Sordariomycetidae</taxon>
        <taxon>Diaporthales</taxon>
        <taxon>Diaporthaceae</taxon>
        <taxon>Diaporthe</taxon>
    </lineage>
</organism>
<sequence>MELIHQNNTANASPTPEPVSMCSQQVTIYPLVGLPQLVDIDSMHVGNAPACLAALDLVSVAARPTCQDEEEVQQRHQLRAPVLLHGVLGPPLIQVVACGLVIEKGLCRLGLVVGRRGVGVASLDVDVFEV</sequence>
<dbReference type="AlphaFoldDB" id="A0AAD9S0S6"/>
<dbReference type="EMBL" id="JAUJFL010000013">
    <property type="protein sequence ID" value="KAK2595846.1"/>
    <property type="molecule type" value="Genomic_DNA"/>
</dbReference>
<reference evidence="1" key="1">
    <citation type="submission" date="2023-06" db="EMBL/GenBank/DDBJ databases">
        <authorList>
            <person name="Noh H."/>
        </authorList>
    </citation>
    <scope>NUCLEOTIDE SEQUENCE</scope>
    <source>
        <strain evidence="1">DUCC20226</strain>
    </source>
</reference>
<name>A0AAD9S0S6_PHOAM</name>
<proteinExistence type="predicted"/>
<gene>
    <name evidence="1" type="ORF">N8I77_013639</name>
</gene>
<comment type="caution">
    <text evidence="1">The sequence shown here is derived from an EMBL/GenBank/DDBJ whole genome shotgun (WGS) entry which is preliminary data.</text>
</comment>
<evidence type="ECO:0000313" key="1">
    <source>
        <dbReference type="EMBL" id="KAK2595846.1"/>
    </source>
</evidence>
<keyword evidence="2" id="KW-1185">Reference proteome</keyword>
<dbReference type="Proteomes" id="UP001265746">
    <property type="component" value="Unassembled WGS sequence"/>
</dbReference>
<accession>A0AAD9S0S6</accession>
<evidence type="ECO:0000313" key="2">
    <source>
        <dbReference type="Proteomes" id="UP001265746"/>
    </source>
</evidence>